<evidence type="ECO:0000256" key="3">
    <source>
        <dbReference type="ARBA" id="ARBA00022723"/>
    </source>
</evidence>
<evidence type="ECO:0000256" key="5">
    <source>
        <dbReference type="ARBA" id="ARBA00022764"/>
    </source>
</evidence>
<accession>F4L7B6</accession>
<keyword evidence="12" id="KW-1185">Reference proteome</keyword>
<keyword evidence="4" id="KW-0732">Signal</keyword>
<dbReference type="PROSITE" id="PS51007">
    <property type="entry name" value="CYTC"/>
    <property type="match status" value="1"/>
</dbReference>
<evidence type="ECO:0000313" key="12">
    <source>
        <dbReference type="Proteomes" id="UP000008461"/>
    </source>
</evidence>
<evidence type="ECO:0000313" key="11">
    <source>
        <dbReference type="EMBL" id="AEE53143.1"/>
    </source>
</evidence>
<evidence type="ECO:0000256" key="7">
    <source>
        <dbReference type="ARBA" id="ARBA00023004"/>
    </source>
</evidence>
<dbReference type="EMBL" id="CP002691">
    <property type="protein sequence ID" value="AEE53143.1"/>
    <property type="molecule type" value="Genomic_DNA"/>
</dbReference>
<dbReference type="GO" id="GO:0004130">
    <property type="term" value="F:cytochrome-c peroxidase activity"/>
    <property type="evidence" value="ECO:0007669"/>
    <property type="project" value="UniProtKB-EC"/>
</dbReference>
<dbReference type="InterPro" id="IPR036909">
    <property type="entry name" value="Cyt_c-like_dom_sf"/>
</dbReference>
<dbReference type="HOGENOM" id="CLU_034652_3_3_10"/>
<keyword evidence="3 9" id="KW-0479">Metal-binding</keyword>
<dbReference type="InterPro" id="IPR026259">
    <property type="entry name" value="MauG/Cytc_peroxidase"/>
</dbReference>
<feature type="binding site" description="axial binding residue" evidence="9">
    <location>
        <position position="225"/>
    </location>
    <ligand>
        <name>heme c</name>
        <dbReference type="ChEBI" id="CHEBI:61717"/>
        <label>2</label>
    </ligand>
    <ligandPart>
        <name>Fe</name>
        <dbReference type="ChEBI" id="CHEBI:18248"/>
    </ligandPart>
</feature>
<protein>
    <submittedName>
        <fullName evidence="11">Cytochrome-c peroxidase</fullName>
        <ecNumber evidence="11">1.11.1.5</ecNumber>
    </submittedName>
</protein>
<dbReference type="PANTHER" id="PTHR30600:SF10">
    <property type="entry name" value="BLL6722 PROTEIN"/>
    <property type="match status" value="1"/>
</dbReference>
<dbReference type="Proteomes" id="UP000008461">
    <property type="component" value="Chromosome"/>
</dbReference>
<dbReference type="RefSeq" id="WP_013767677.1">
    <property type="nucleotide sequence ID" value="NC_015510.1"/>
</dbReference>
<evidence type="ECO:0000256" key="9">
    <source>
        <dbReference type="PIRSR" id="PIRSR000294-2"/>
    </source>
</evidence>
<reference evidence="11 12" key="1">
    <citation type="journal article" date="2011" name="Stand. Genomic Sci.">
        <title>Complete genome sequence of Haliscomenobacter hydrossis type strain (O).</title>
        <authorList>
            <consortium name="US DOE Joint Genome Institute (JGI-PGF)"/>
            <person name="Daligault H."/>
            <person name="Lapidus A."/>
            <person name="Zeytun A."/>
            <person name="Nolan M."/>
            <person name="Lucas S."/>
            <person name="Del Rio T.G."/>
            <person name="Tice H."/>
            <person name="Cheng J.F."/>
            <person name="Tapia R."/>
            <person name="Han C."/>
            <person name="Goodwin L."/>
            <person name="Pitluck S."/>
            <person name="Liolios K."/>
            <person name="Pagani I."/>
            <person name="Ivanova N."/>
            <person name="Huntemann M."/>
            <person name="Mavromatis K."/>
            <person name="Mikhailova N."/>
            <person name="Pati A."/>
            <person name="Chen A."/>
            <person name="Palaniappan K."/>
            <person name="Land M."/>
            <person name="Hauser L."/>
            <person name="Brambilla E.M."/>
            <person name="Rohde M."/>
            <person name="Verbarg S."/>
            <person name="Goker M."/>
            <person name="Bristow J."/>
            <person name="Eisen J.A."/>
            <person name="Markowitz V."/>
            <person name="Hugenholtz P."/>
            <person name="Kyrpides N.C."/>
            <person name="Klenk H.P."/>
            <person name="Woyke T."/>
        </authorList>
    </citation>
    <scope>NUCLEOTIDE SEQUENCE [LARGE SCALE GENOMIC DNA]</scope>
    <source>
        <strain evidence="12">ATCC 27775 / DSM 1100 / LMG 10767 / O</strain>
    </source>
</reference>
<name>F4L7B6_HALH1</name>
<dbReference type="PIRSF" id="PIRSF000294">
    <property type="entry name" value="Cytochrome-c_peroxidase"/>
    <property type="match status" value="1"/>
</dbReference>
<evidence type="ECO:0000256" key="1">
    <source>
        <dbReference type="ARBA" id="ARBA00004418"/>
    </source>
</evidence>
<dbReference type="AlphaFoldDB" id="F4L7B6"/>
<evidence type="ECO:0000256" key="4">
    <source>
        <dbReference type="ARBA" id="ARBA00022729"/>
    </source>
</evidence>
<dbReference type="GO" id="GO:0042597">
    <property type="term" value="C:periplasmic space"/>
    <property type="evidence" value="ECO:0007669"/>
    <property type="project" value="UniProtKB-SubCell"/>
</dbReference>
<dbReference type="PANTHER" id="PTHR30600">
    <property type="entry name" value="CYTOCHROME C PEROXIDASE-RELATED"/>
    <property type="match status" value="1"/>
</dbReference>
<gene>
    <name evidence="11" type="ordered locus">Halhy_5318</name>
</gene>
<organism evidence="11 12">
    <name type="scientific">Haliscomenobacter hydrossis (strain ATCC 27775 / DSM 1100 / LMG 10767 / O)</name>
    <dbReference type="NCBI Taxonomy" id="760192"/>
    <lineage>
        <taxon>Bacteria</taxon>
        <taxon>Pseudomonadati</taxon>
        <taxon>Bacteroidota</taxon>
        <taxon>Saprospiria</taxon>
        <taxon>Saprospirales</taxon>
        <taxon>Haliscomenobacteraceae</taxon>
        <taxon>Haliscomenobacter</taxon>
    </lineage>
</organism>
<dbReference type="GO" id="GO:0009055">
    <property type="term" value="F:electron transfer activity"/>
    <property type="evidence" value="ECO:0007669"/>
    <property type="project" value="InterPro"/>
</dbReference>
<feature type="binding site" description="covalent" evidence="8">
    <location>
        <position position="224"/>
    </location>
    <ligand>
        <name>heme c</name>
        <dbReference type="ChEBI" id="CHEBI:61717"/>
        <label>2</label>
    </ligand>
</feature>
<dbReference type="SUPFAM" id="SSF46626">
    <property type="entry name" value="Cytochrome c"/>
    <property type="match status" value="2"/>
</dbReference>
<feature type="binding site" description="covalent" evidence="8">
    <location>
        <position position="221"/>
    </location>
    <ligand>
        <name>heme c</name>
        <dbReference type="ChEBI" id="CHEBI:61717"/>
        <label>2</label>
    </ligand>
</feature>
<sequence length="337" mass="38657">MRNKSKQVVYGLLVVVCCSIYAFEEIKTTPKPLVVPAGWPQPGYDFSKNPLTEEGFELGRQLFYDPILSRDQTISCASCHLQATGFTHVDHDLSHGIEDKIGTRNSMTIMNLAWSKHFMWDGGVNHLDMQPLAPLSSAVEMDENLENVVHKLNASTKYRTLFYRAFNDSLATGQKVLLAFSQFIVHLNSYQSKYDKYIRKEEGGVFTEQERNGLQLFRVHCAACHPEPLFTNQGFEKNGLPIDPTLNDFGRMRITQNPQDSLKFKVPTLRNIQFTFPYMHDGRFKKLREVLNHYTSSTQLEKPIVLSADEKVDLLAFLLTLTDQAFLYDRRFGFPKE</sequence>
<dbReference type="GO" id="GO:0046872">
    <property type="term" value="F:metal ion binding"/>
    <property type="evidence" value="ECO:0007669"/>
    <property type="project" value="UniProtKB-KW"/>
</dbReference>
<proteinExistence type="predicted"/>
<dbReference type="InterPro" id="IPR009056">
    <property type="entry name" value="Cyt_c-like_dom"/>
</dbReference>
<evidence type="ECO:0000256" key="6">
    <source>
        <dbReference type="ARBA" id="ARBA00023002"/>
    </source>
</evidence>
<feature type="binding site" description="covalent" evidence="8">
    <location>
        <position position="76"/>
    </location>
    <ligand>
        <name>heme c</name>
        <dbReference type="ChEBI" id="CHEBI:61717"/>
        <label>1</label>
    </ligand>
</feature>
<feature type="binding site" description="axial binding residue" evidence="9">
    <location>
        <position position="80"/>
    </location>
    <ligand>
        <name>heme c</name>
        <dbReference type="ChEBI" id="CHEBI:61717"/>
        <label>1</label>
    </ligand>
    <ligandPart>
        <name>Fe</name>
        <dbReference type="ChEBI" id="CHEBI:18248"/>
    </ligandPart>
</feature>
<keyword evidence="7 9" id="KW-0408">Iron</keyword>
<dbReference type="Pfam" id="PF03150">
    <property type="entry name" value="CCP_MauG"/>
    <property type="match status" value="1"/>
</dbReference>
<reference key="2">
    <citation type="submission" date="2011-04" db="EMBL/GenBank/DDBJ databases">
        <title>Complete sequence of chromosome of Haliscomenobacter hydrossis DSM 1100.</title>
        <authorList>
            <consortium name="US DOE Joint Genome Institute (JGI-PGF)"/>
            <person name="Lucas S."/>
            <person name="Han J."/>
            <person name="Lapidus A."/>
            <person name="Bruce D."/>
            <person name="Goodwin L."/>
            <person name="Pitluck S."/>
            <person name="Peters L."/>
            <person name="Kyrpides N."/>
            <person name="Mavromatis K."/>
            <person name="Ivanova N."/>
            <person name="Ovchinnikova G."/>
            <person name="Pagani I."/>
            <person name="Daligault H."/>
            <person name="Detter J.C."/>
            <person name="Han C."/>
            <person name="Land M."/>
            <person name="Hauser L."/>
            <person name="Markowitz V."/>
            <person name="Cheng J.-F."/>
            <person name="Hugenholtz P."/>
            <person name="Woyke T."/>
            <person name="Wu D."/>
            <person name="Verbarg S."/>
            <person name="Frueling A."/>
            <person name="Brambilla E."/>
            <person name="Klenk H.-P."/>
            <person name="Eisen J.A."/>
        </authorList>
    </citation>
    <scope>NUCLEOTIDE SEQUENCE</scope>
    <source>
        <strain>DSM 1100</strain>
    </source>
</reference>
<dbReference type="STRING" id="760192.Halhy_5318"/>
<dbReference type="Gene3D" id="1.10.760.10">
    <property type="entry name" value="Cytochrome c-like domain"/>
    <property type="match status" value="2"/>
</dbReference>
<dbReference type="EC" id="1.11.1.5" evidence="11"/>
<evidence type="ECO:0000256" key="8">
    <source>
        <dbReference type="PIRSR" id="PIRSR000294-1"/>
    </source>
</evidence>
<keyword evidence="11" id="KW-0575">Peroxidase</keyword>
<evidence type="ECO:0000259" key="10">
    <source>
        <dbReference type="PROSITE" id="PS51007"/>
    </source>
</evidence>
<dbReference type="eggNOG" id="COG1858">
    <property type="taxonomic scope" value="Bacteria"/>
</dbReference>
<keyword evidence="5" id="KW-0574">Periplasm</keyword>
<dbReference type="KEGG" id="hhy:Halhy_5318"/>
<dbReference type="OrthoDB" id="9805202at2"/>
<dbReference type="InterPro" id="IPR051395">
    <property type="entry name" value="Cytochrome_c_Peroxidase/MauG"/>
</dbReference>
<comment type="PTM">
    <text evidence="8">Binds 2 heme groups per subunit.</text>
</comment>
<keyword evidence="6 11" id="KW-0560">Oxidoreductase</keyword>
<keyword evidence="2 8" id="KW-0349">Heme</keyword>
<evidence type="ECO:0000256" key="2">
    <source>
        <dbReference type="ARBA" id="ARBA00022617"/>
    </source>
</evidence>
<feature type="binding site" description="covalent" evidence="8">
    <location>
        <position position="79"/>
    </location>
    <ligand>
        <name>heme c</name>
        <dbReference type="ChEBI" id="CHEBI:61717"/>
        <label>1</label>
    </ligand>
</feature>
<feature type="domain" description="Cytochrome c" evidence="10">
    <location>
        <begin position="208"/>
        <end position="322"/>
    </location>
</feature>
<comment type="subcellular location">
    <subcellularLocation>
        <location evidence="1">Periplasm</location>
    </subcellularLocation>
</comment>
<dbReference type="GO" id="GO:0020037">
    <property type="term" value="F:heme binding"/>
    <property type="evidence" value="ECO:0007669"/>
    <property type="project" value="InterPro"/>
</dbReference>
<comment type="cofactor">
    <cofactor evidence="8">
        <name>heme</name>
        <dbReference type="ChEBI" id="CHEBI:30413"/>
    </cofactor>
    <text evidence="8">Binds 2 heme groups.</text>
</comment>
<dbReference type="InterPro" id="IPR004852">
    <property type="entry name" value="Di-haem_cyt_c_peroxidsae"/>
</dbReference>